<name>A0AAJ8BUE4_ASPNG</name>
<proteinExistence type="predicted"/>
<dbReference type="VEuPathDB" id="FungiDB:An16g03470"/>
<accession>A0AAJ8BUE4</accession>
<dbReference type="GeneID" id="84593375"/>
<sequence length="276" mass="30130">MDAQAVPVIADIDVSDTTGMGQTRVTCFRKMRGKAEEKDGGAMINGLGLLVGEAWYLYLCVRPCSCALPALGPVHWWIARLAVPHERFHPLFAFDPGNDGEIGLGAEEARPGMDSLSAELEDFQKQLEIGCQSGLERRIHGSKTPTIPSIKPVRETNALFTSLLITVKLRIPAHGDSRESCCQPVRCFFSNLHTGEHIITLACGVNCPRAPPDGLLFVPHQPKEMRAAAGCPTLTLLQFKEEPYQCPERGHDGSCWGVNAVLFVNQEQASSQLVRA</sequence>
<reference evidence="1" key="2">
    <citation type="submission" date="2025-08" db="UniProtKB">
        <authorList>
            <consortium name="RefSeq"/>
        </authorList>
    </citation>
    <scope>IDENTIFICATION</scope>
</reference>
<organism evidence="1">
    <name type="scientific">Aspergillus niger</name>
    <dbReference type="NCBI Taxonomy" id="5061"/>
    <lineage>
        <taxon>Eukaryota</taxon>
        <taxon>Fungi</taxon>
        <taxon>Dikarya</taxon>
        <taxon>Ascomycota</taxon>
        <taxon>Pezizomycotina</taxon>
        <taxon>Eurotiomycetes</taxon>
        <taxon>Eurotiomycetidae</taxon>
        <taxon>Eurotiales</taxon>
        <taxon>Aspergillaceae</taxon>
        <taxon>Aspergillus</taxon>
        <taxon>Aspergillus subgen. Circumdati</taxon>
    </lineage>
</organism>
<dbReference type="KEGG" id="ang:An16g03470"/>
<protein>
    <submittedName>
        <fullName evidence="1">Uncharacterized protein</fullName>
    </submittedName>
</protein>
<reference evidence="1" key="1">
    <citation type="submission" date="2025-02" db="EMBL/GenBank/DDBJ databases">
        <authorList>
            <consortium name="NCBI Genome Project"/>
        </authorList>
    </citation>
    <scope>NUCLEOTIDE SEQUENCE</scope>
</reference>
<gene>
    <name evidence="1" type="ORF">An16g03470</name>
</gene>
<dbReference type="AlphaFoldDB" id="A0AAJ8BUE4"/>
<dbReference type="RefSeq" id="XP_059602741.1">
    <property type="nucleotide sequence ID" value="XM_059745046.1"/>
</dbReference>
<evidence type="ECO:0000313" key="1">
    <source>
        <dbReference type="RefSeq" id="XP_059602741.1"/>
    </source>
</evidence>